<dbReference type="AlphaFoldDB" id="A0AA39HLI2"/>
<dbReference type="Proteomes" id="UP001175271">
    <property type="component" value="Unassembled WGS sequence"/>
</dbReference>
<dbReference type="EMBL" id="JAUCMV010000004">
    <property type="protein sequence ID" value="KAK0407565.1"/>
    <property type="molecule type" value="Genomic_DNA"/>
</dbReference>
<keyword evidence="1" id="KW-0472">Membrane</keyword>
<reference evidence="2" key="1">
    <citation type="submission" date="2023-06" db="EMBL/GenBank/DDBJ databases">
        <title>Genomic analysis of the entomopathogenic nematode Steinernema hermaphroditum.</title>
        <authorList>
            <person name="Schwarz E.M."/>
            <person name="Heppert J.K."/>
            <person name="Baniya A."/>
            <person name="Schwartz H.T."/>
            <person name="Tan C.-H."/>
            <person name="Antoshechkin I."/>
            <person name="Sternberg P.W."/>
            <person name="Goodrich-Blair H."/>
            <person name="Dillman A.R."/>
        </authorList>
    </citation>
    <scope>NUCLEOTIDE SEQUENCE</scope>
    <source>
        <strain evidence="2">PS9179</strain>
        <tissue evidence="2">Whole animal</tissue>
    </source>
</reference>
<feature type="transmembrane region" description="Helical" evidence="1">
    <location>
        <begin position="189"/>
        <end position="207"/>
    </location>
</feature>
<proteinExistence type="predicted"/>
<keyword evidence="3" id="KW-1185">Reference proteome</keyword>
<keyword evidence="1" id="KW-1133">Transmembrane helix</keyword>
<feature type="transmembrane region" description="Helical" evidence="1">
    <location>
        <begin position="276"/>
        <end position="299"/>
    </location>
</feature>
<organism evidence="2 3">
    <name type="scientific">Steinernema hermaphroditum</name>
    <dbReference type="NCBI Taxonomy" id="289476"/>
    <lineage>
        <taxon>Eukaryota</taxon>
        <taxon>Metazoa</taxon>
        <taxon>Ecdysozoa</taxon>
        <taxon>Nematoda</taxon>
        <taxon>Chromadorea</taxon>
        <taxon>Rhabditida</taxon>
        <taxon>Tylenchina</taxon>
        <taxon>Panagrolaimomorpha</taxon>
        <taxon>Strongyloidoidea</taxon>
        <taxon>Steinernematidae</taxon>
        <taxon>Steinernema</taxon>
    </lineage>
</organism>
<sequence>MLSDYANGTALLVFNQFFVYVMPGPLTVVNLLVIWLTWKKVRATLSRTFAFNLTIPSFGYNLYLIMLDILGALKLDQHFGFRAGPDPIFLDFLTDFTLYHISYTYRNLALLQVSLTYISFTRPMLYQRINHTKKMVILFTSCHLLAFLLALCATTAPNRAAYKYLSKDPYEESAVPVEVLEVISGCDDGITFAVLIVLYLSSIRAIFKFKRRNAKLQGTSSERLSRLHAQLYATLVLITPPTIFLIPNSICINFLIALVPTPAPVFDQLCQFKIELYTALLSMRLCLASTMILIAYGDYRRALVNAIKKVKPTFGGSTNVTVVQLTPRRP</sequence>
<evidence type="ECO:0000313" key="3">
    <source>
        <dbReference type="Proteomes" id="UP001175271"/>
    </source>
</evidence>
<feature type="transmembrane region" description="Helical" evidence="1">
    <location>
        <begin position="231"/>
        <end position="256"/>
    </location>
</feature>
<feature type="transmembrane region" description="Helical" evidence="1">
    <location>
        <begin position="50"/>
        <end position="73"/>
    </location>
</feature>
<accession>A0AA39HLI2</accession>
<dbReference type="Gene3D" id="1.20.1070.10">
    <property type="entry name" value="Rhodopsin 7-helix transmembrane proteins"/>
    <property type="match status" value="1"/>
</dbReference>
<feature type="transmembrane region" description="Helical" evidence="1">
    <location>
        <begin position="137"/>
        <end position="156"/>
    </location>
</feature>
<dbReference type="SUPFAM" id="SSF81321">
    <property type="entry name" value="Family A G protein-coupled receptor-like"/>
    <property type="match status" value="1"/>
</dbReference>
<evidence type="ECO:0000256" key="1">
    <source>
        <dbReference type="SAM" id="Phobius"/>
    </source>
</evidence>
<name>A0AA39HLI2_9BILA</name>
<keyword evidence="1" id="KW-0812">Transmembrane</keyword>
<comment type="caution">
    <text evidence="2">The sequence shown here is derived from an EMBL/GenBank/DDBJ whole genome shotgun (WGS) entry which is preliminary data.</text>
</comment>
<evidence type="ECO:0008006" key="4">
    <source>
        <dbReference type="Google" id="ProtNLM"/>
    </source>
</evidence>
<evidence type="ECO:0000313" key="2">
    <source>
        <dbReference type="EMBL" id="KAK0407565.1"/>
    </source>
</evidence>
<protein>
    <recommendedName>
        <fullName evidence="4">G-protein coupled receptors family 1 profile domain-containing protein</fullName>
    </recommendedName>
</protein>
<gene>
    <name evidence="2" type="ORF">QR680_019270</name>
</gene>
<feature type="transmembrane region" description="Helical" evidence="1">
    <location>
        <begin position="17"/>
        <end position="38"/>
    </location>
</feature>